<dbReference type="SUPFAM" id="SSF52540">
    <property type="entry name" value="P-loop containing nucleoside triphosphate hydrolases"/>
    <property type="match status" value="1"/>
</dbReference>
<dbReference type="KEGG" id="bvk:117234922"/>
<evidence type="ECO:0000256" key="13">
    <source>
        <dbReference type="ARBA" id="ARBA00023011"/>
    </source>
</evidence>
<sequence length="202" mass="23756">MATDNIPDDREISHKGTFKPQIILLFSGKRKSGKDYITNALHERIGHDKSEIIRLSGPIKFHWAKSLGLDIDQLLGDGKYKENYRLEMAQWGENIRNKDYGYFCRAALEMYNAYSKPIWIVSDTRRKTDIQWFMENFKNICKIIRIESDDSIRNKRGWMFTPGIDDSETECNLDDVDIWDLKVINNNESIEYILEQILKLIN</sequence>
<keyword evidence="11 18" id="KW-0067">ATP-binding</keyword>
<evidence type="ECO:0000256" key="2">
    <source>
        <dbReference type="ARBA" id="ARBA00005017"/>
    </source>
</evidence>
<dbReference type="Gene3D" id="3.40.50.300">
    <property type="entry name" value="P-loop containing nucleotide triphosphate hydrolases"/>
    <property type="match status" value="1"/>
</dbReference>
<dbReference type="RefSeq" id="XP_033352397.1">
    <property type="nucleotide sequence ID" value="XM_033496506.1"/>
</dbReference>
<reference evidence="20" key="1">
    <citation type="submission" date="2025-08" db="UniProtKB">
        <authorList>
            <consortium name="RefSeq"/>
        </authorList>
    </citation>
    <scope>IDENTIFICATION</scope>
    <source>
        <tissue evidence="20">Muscle</tissue>
    </source>
</reference>
<evidence type="ECO:0000256" key="9">
    <source>
        <dbReference type="ARBA" id="ARBA00022777"/>
    </source>
</evidence>
<keyword evidence="13" id="KW-0756">Sterol biosynthesis</keyword>
<evidence type="ECO:0000313" key="19">
    <source>
        <dbReference type="Proteomes" id="UP000504631"/>
    </source>
</evidence>
<keyword evidence="10" id="KW-0152">Cholesterol biosynthesis</keyword>
<gene>
    <name evidence="20" type="primary">LOC117234922</name>
</gene>
<evidence type="ECO:0000256" key="10">
    <source>
        <dbReference type="ARBA" id="ARBA00022778"/>
    </source>
</evidence>
<dbReference type="InterPro" id="IPR027417">
    <property type="entry name" value="P-loop_NTPase"/>
</dbReference>
<keyword evidence="12" id="KW-0752">Steroid biosynthesis</keyword>
<comment type="pathway">
    <text evidence="2">Isoprenoid biosynthesis; isopentenyl diphosphate biosynthesis via mevalonate pathway; isopentenyl diphosphate from (R)-mevalonate: step 2/3.</text>
</comment>
<evidence type="ECO:0000256" key="5">
    <source>
        <dbReference type="ARBA" id="ARBA00022516"/>
    </source>
</evidence>
<evidence type="ECO:0000256" key="3">
    <source>
        <dbReference type="ARBA" id="ARBA00012958"/>
    </source>
</evidence>
<keyword evidence="9 20" id="KW-0418">Kinase</keyword>
<dbReference type="NCBIfam" id="TIGR01223">
    <property type="entry name" value="Pmev_kin_anim"/>
    <property type="match status" value="1"/>
</dbReference>
<dbReference type="GO" id="GO:0005524">
    <property type="term" value="F:ATP binding"/>
    <property type="evidence" value="ECO:0007669"/>
    <property type="project" value="UniProtKB-KW"/>
</dbReference>
<dbReference type="PANTHER" id="PTHR13101">
    <property type="entry name" value="PHOSPHOMEVALONATE KINASE"/>
    <property type="match status" value="1"/>
</dbReference>
<dbReference type="Proteomes" id="UP000504631">
    <property type="component" value="Unplaced"/>
</dbReference>
<keyword evidence="5" id="KW-0444">Lipid biosynthesis</keyword>
<feature type="binding site" evidence="18">
    <location>
        <position position="196"/>
    </location>
    <ligand>
        <name>ATP</name>
        <dbReference type="ChEBI" id="CHEBI:30616"/>
    </ligand>
</feature>
<proteinExistence type="predicted"/>
<keyword evidence="4" id="KW-0963">Cytoplasm</keyword>
<evidence type="ECO:0000256" key="18">
    <source>
        <dbReference type="PIRSR" id="PIRSR036639-1"/>
    </source>
</evidence>
<evidence type="ECO:0000256" key="1">
    <source>
        <dbReference type="ARBA" id="ARBA00004514"/>
    </source>
</evidence>
<keyword evidence="7" id="KW-0808">Transferase</keyword>
<protein>
    <recommendedName>
        <fullName evidence="17">Phosphomevalonate kinase</fullName>
        <ecNumber evidence="3">2.7.4.2</ecNumber>
    </recommendedName>
</protein>
<evidence type="ECO:0000256" key="4">
    <source>
        <dbReference type="ARBA" id="ARBA00022490"/>
    </source>
</evidence>
<evidence type="ECO:0000313" key="20">
    <source>
        <dbReference type="RefSeq" id="XP_033352397.1"/>
    </source>
</evidence>
<dbReference type="AlphaFoldDB" id="A0A6J3KGV6"/>
<dbReference type="FunFam" id="3.40.50.300:FF:001026">
    <property type="entry name" value="Phosphomevalonate kinase"/>
    <property type="match status" value="1"/>
</dbReference>
<keyword evidence="8 18" id="KW-0547">Nucleotide-binding</keyword>
<evidence type="ECO:0000256" key="14">
    <source>
        <dbReference type="ARBA" id="ARBA00023098"/>
    </source>
</evidence>
<evidence type="ECO:0000256" key="6">
    <source>
        <dbReference type="ARBA" id="ARBA00022548"/>
    </source>
</evidence>
<evidence type="ECO:0000256" key="12">
    <source>
        <dbReference type="ARBA" id="ARBA00022955"/>
    </source>
</evidence>
<evidence type="ECO:0000256" key="7">
    <source>
        <dbReference type="ARBA" id="ARBA00022679"/>
    </source>
</evidence>
<dbReference type="EC" id="2.7.4.2" evidence="3"/>
<dbReference type="GO" id="GO:0004631">
    <property type="term" value="F:phosphomevalonate kinase activity"/>
    <property type="evidence" value="ECO:0007669"/>
    <property type="project" value="UniProtKB-EC"/>
</dbReference>
<comment type="subcellular location">
    <subcellularLocation>
        <location evidence="1">Cytoplasm</location>
        <location evidence="1">Cytosol</location>
    </subcellularLocation>
</comment>
<dbReference type="PIRSF" id="PIRSF036639">
    <property type="entry name" value="PMK_anim"/>
    <property type="match status" value="1"/>
</dbReference>
<dbReference type="GO" id="GO:0006695">
    <property type="term" value="P:cholesterol biosynthetic process"/>
    <property type="evidence" value="ECO:0007669"/>
    <property type="project" value="UniProtKB-KW"/>
</dbReference>
<dbReference type="PANTHER" id="PTHR13101:SF1">
    <property type="entry name" value="PHOSPHOMEVALONATE KINASE"/>
    <property type="match status" value="1"/>
</dbReference>
<evidence type="ECO:0000256" key="17">
    <source>
        <dbReference type="ARBA" id="ARBA00034549"/>
    </source>
</evidence>
<dbReference type="GO" id="GO:0005829">
    <property type="term" value="C:cytosol"/>
    <property type="evidence" value="ECO:0007669"/>
    <property type="project" value="UniProtKB-SubCell"/>
</dbReference>
<feature type="binding site" evidence="18">
    <location>
        <position position="156"/>
    </location>
    <ligand>
        <name>ATP</name>
        <dbReference type="ChEBI" id="CHEBI:30616"/>
    </ligand>
</feature>
<dbReference type="GeneID" id="117234922"/>
<keyword evidence="14" id="KW-0443">Lipid metabolism</keyword>
<keyword evidence="16" id="KW-0753">Steroid metabolism</keyword>
<dbReference type="CTD" id="10654"/>
<dbReference type="GO" id="GO:0019287">
    <property type="term" value="P:isopentenyl diphosphate biosynthetic process, mevalonate pathway"/>
    <property type="evidence" value="ECO:0007669"/>
    <property type="project" value="UniProtKB-UniPathway"/>
</dbReference>
<evidence type="ECO:0000256" key="11">
    <source>
        <dbReference type="ARBA" id="ARBA00022840"/>
    </source>
</evidence>
<evidence type="ECO:0000256" key="15">
    <source>
        <dbReference type="ARBA" id="ARBA00023166"/>
    </source>
</evidence>
<name>A0A6J3KGV6_9HYME</name>
<evidence type="ECO:0000256" key="8">
    <source>
        <dbReference type="ARBA" id="ARBA00022741"/>
    </source>
</evidence>
<keyword evidence="6" id="KW-0153">Cholesterol metabolism</keyword>
<feature type="binding site" evidence="18">
    <location>
        <position position="186"/>
    </location>
    <ligand>
        <name>substrate</name>
    </ligand>
</feature>
<dbReference type="InterPro" id="IPR005919">
    <property type="entry name" value="Pmev_kin_anim"/>
</dbReference>
<dbReference type="UniPathway" id="UPA00057">
    <property type="reaction ID" value="UER00099"/>
</dbReference>
<accession>A0A6J3KGV6</accession>
<keyword evidence="19" id="KW-1185">Reference proteome</keyword>
<keyword evidence="15" id="KW-1207">Sterol metabolism</keyword>
<feature type="binding site" evidence="18">
    <location>
        <begin position="29"/>
        <end position="35"/>
    </location>
    <ligand>
        <name>ATP</name>
        <dbReference type="ChEBI" id="CHEBI:30616"/>
    </ligand>
</feature>
<organism evidence="19 20">
    <name type="scientific">Bombus vosnesenskii</name>
    <dbReference type="NCBI Taxonomy" id="207650"/>
    <lineage>
        <taxon>Eukaryota</taxon>
        <taxon>Metazoa</taxon>
        <taxon>Ecdysozoa</taxon>
        <taxon>Arthropoda</taxon>
        <taxon>Hexapoda</taxon>
        <taxon>Insecta</taxon>
        <taxon>Pterygota</taxon>
        <taxon>Neoptera</taxon>
        <taxon>Endopterygota</taxon>
        <taxon>Hymenoptera</taxon>
        <taxon>Apocrita</taxon>
        <taxon>Aculeata</taxon>
        <taxon>Apoidea</taxon>
        <taxon>Anthophila</taxon>
        <taxon>Apidae</taxon>
        <taxon>Bombus</taxon>
        <taxon>Pyrobombus</taxon>
    </lineage>
</organism>
<evidence type="ECO:0000256" key="16">
    <source>
        <dbReference type="ARBA" id="ARBA00023221"/>
    </source>
</evidence>
<dbReference type="Pfam" id="PF04275">
    <property type="entry name" value="P-mevalo_kinase"/>
    <property type="match status" value="1"/>
</dbReference>